<keyword evidence="9" id="KW-1185">Reference proteome</keyword>
<dbReference type="Pfam" id="PF00046">
    <property type="entry name" value="Homeodomain"/>
    <property type="match status" value="1"/>
</dbReference>
<dbReference type="OMA" id="IRFSKYQ"/>
<keyword evidence="2 5" id="KW-0238">DNA-binding</keyword>
<dbReference type="GO" id="GO:0006357">
    <property type="term" value="P:regulation of transcription by RNA polymerase II"/>
    <property type="evidence" value="ECO:0007669"/>
    <property type="project" value="TreeGrafter"/>
</dbReference>
<protein>
    <submittedName>
        <fullName evidence="8">Homeobox domain-containing protein</fullName>
    </submittedName>
</protein>
<sequence length="76" mass="9190">MKFIDQEEEIIKSFTLKTARPRIRFSKYQEDVLNLAFSKNPYPNKFDKSELNILTGIPIRNLKIWFQNKRTRNKDI</sequence>
<evidence type="ECO:0000256" key="6">
    <source>
        <dbReference type="RuleBase" id="RU000682"/>
    </source>
</evidence>
<dbReference type="EMBL" id="JPQZ01000032">
    <property type="protein sequence ID" value="KKO75114.1"/>
    <property type="molecule type" value="Genomic_DNA"/>
</dbReference>
<keyword evidence="3 5" id="KW-0371">Homeobox</keyword>
<name>A0A0F9ZBP7_9MICR</name>
<dbReference type="CDD" id="cd00086">
    <property type="entry name" value="homeodomain"/>
    <property type="match status" value="1"/>
</dbReference>
<dbReference type="SUPFAM" id="SSF46689">
    <property type="entry name" value="Homeodomain-like"/>
    <property type="match status" value="1"/>
</dbReference>
<dbReference type="InterPro" id="IPR009057">
    <property type="entry name" value="Homeodomain-like_sf"/>
</dbReference>
<evidence type="ECO:0000256" key="4">
    <source>
        <dbReference type="ARBA" id="ARBA00023242"/>
    </source>
</evidence>
<dbReference type="VEuPathDB" id="MicrosporidiaDB:NCER_101627"/>
<dbReference type="GO" id="GO:0030154">
    <property type="term" value="P:cell differentiation"/>
    <property type="evidence" value="ECO:0007669"/>
    <property type="project" value="TreeGrafter"/>
</dbReference>
<dbReference type="VEuPathDB" id="MicrosporidiaDB:AAJ76_3200033486"/>
<dbReference type="InterPro" id="IPR051000">
    <property type="entry name" value="Homeobox_DNA-bind_prot"/>
</dbReference>
<comment type="subcellular location">
    <subcellularLocation>
        <location evidence="1 5 6">Nucleus</location>
    </subcellularLocation>
</comment>
<gene>
    <name evidence="8" type="ORF">AAJ76_3200033486</name>
</gene>
<dbReference type="SMART" id="SM00389">
    <property type="entry name" value="HOX"/>
    <property type="match status" value="1"/>
</dbReference>
<reference evidence="8 9" key="1">
    <citation type="journal article" date="2015" name="Environ. Microbiol.">
        <title>Genome analyses suggest the presence of polyploidy and recent human-driven expansions in eight global populations of the honeybee pathogen Nosema ceranae.</title>
        <authorList>
            <person name="Pelin A."/>
            <person name="Selman M."/>
            <person name="Aris-Brosou S."/>
            <person name="Farinelli L."/>
            <person name="Corradi N."/>
        </authorList>
    </citation>
    <scope>NUCLEOTIDE SEQUENCE [LARGE SCALE GENOMIC DNA]</scope>
    <source>
        <strain evidence="8 9">PA08 1199</strain>
    </source>
</reference>
<evidence type="ECO:0000259" key="7">
    <source>
        <dbReference type="PROSITE" id="PS50071"/>
    </source>
</evidence>
<dbReference type="GeneID" id="36320110"/>
<feature type="domain" description="Homeobox" evidence="7">
    <location>
        <begin position="16"/>
        <end position="76"/>
    </location>
</feature>
<dbReference type="Gene3D" id="1.10.10.60">
    <property type="entry name" value="Homeodomain-like"/>
    <property type="match status" value="1"/>
</dbReference>
<evidence type="ECO:0000313" key="9">
    <source>
        <dbReference type="Proteomes" id="UP000034350"/>
    </source>
</evidence>
<dbReference type="AlphaFoldDB" id="A0A0F9ZBP7"/>
<dbReference type="GO" id="GO:0005634">
    <property type="term" value="C:nucleus"/>
    <property type="evidence" value="ECO:0007669"/>
    <property type="project" value="UniProtKB-SubCell"/>
</dbReference>
<evidence type="ECO:0000256" key="5">
    <source>
        <dbReference type="PROSITE-ProRule" id="PRU00108"/>
    </source>
</evidence>
<dbReference type="GO" id="GO:0000978">
    <property type="term" value="F:RNA polymerase II cis-regulatory region sequence-specific DNA binding"/>
    <property type="evidence" value="ECO:0007669"/>
    <property type="project" value="TreeGrafter"/>
</dbReference>
<evidence type="ECO:0000256" key="2">
    <source>
        <dbReference type="ARBA" id="ARBA00023125"/>
    </source>
</evidence>
<comment type="caution">
    <text evidence="8">The sequence shown here is derived from an EMBL/GenBank/DDBJ whole genome shotgun (WGS) entry which is preliminary data.</text>
</comment>
<dbReference type="PROSITE" id="PS50071">
    <property type="entry name" value="HOMEOBOX_2"/>
    <property type="match status" value="1"/>
</dbReference>
<evidence type="ECO:0000256" key="3">
    <source>
        <dbReference type="ARBA" id="ARBA00023155"/>
    </source>
</evidence>
<evidence type="ECO:0000256" key="1">
    <source>
        <dbReference type="ARBA" id="ARBA00004123"/>
    </source>
</evidence>
<dbReference type="Proteomes" id="UP000034350">
    <property type="component" value="Unassembled WGS sequence"/>
</dbReference>
<organism evidence="8 9">
    <name type="scientific">Vairimorpha ceranae</name>
    <dbReference type="NCBI Taxonomy" id="40302"/>
    <lineage>
        <taxon>Eukaryota</taxon>
        <taxon>Fungi</taxon>
        <taxon>Fungi incertae sedis</taxon>
        <taxon>Microsporidia</taxon>
        <taxon>Nosematidae</taxon>
        <taxon>Vairimorpha</taxon>
    </lineage>
</organism>
<dbReference type="OrthoDB" id="6159439at2759"/>
<keyword evidence="4 5" id="KW-0539">Nucleus</keyword>
<dbReference type="RefSeq" id="XP_024330856.1">
    <property type="nucleotide sequence ID" value="XM_024475176.1"/>
</dbReference>
<dbReference type="PANTHER" id="PTHR24324">
    <property type="entry name" value="HOMEOBOX PROTEIN HHEX"/>
    <property type="match status" value="1"/>
</dbReference>
<accession>A0A0F9ZBP7</accession>
<dbReference type="PANTHER" id="PTHR24324:SF5">
    <property type="entry name" value="HEMATOPOIETICALLY-EXPRESSED HOMEOBOX PROTEIN HHEX"/>
    <property type="match status" value="1"/>
</dbReference>
<dbReference type="InterPro" id="IPR001356">
    <property type="entry name" value="HD"/>
</dbReference>
<evidence type="ECO:0000313" key="8">
    <source>
        <dbReference type="EMBL" id="KKO75114.1"/>
    </source>
</evidence>
<proteinExistence type="predicted"/>